<keyword evidence="1" id="KW-0812">Transmembrane</keyword>
<dbReference type="OrthoDB" id="274506at2"/>
<evidence type="ECO:0000256" key="1">
    <source>
        <dbReference type="SAM" id="Phobius"/>
    </source>
</evidence>
<gene>
    <name evidence="2" type="ORF">FF011L_44940</name>
</gene>
<name>A0A517MLD1_9BACT</name>
<reference evidence="2 3" key="1">
    <citation type="submission" date="2019-02" db="EMBL/GenBank/DDBJ databases">
        <title>Deep-cultivation of Planctomycetes and their phenomic and genomic characterization uncovers novel biology.</title>
        <authorList>
            <person name="Wiegand S."/>
            <person name="Jogler M."/>
            <person name="Boedeker C."/>
            <person name="Pinto D."/>
            <person name="Vollmers J."/>
            <person name="Rivas-Marin E."/>
            <person name="Kohn T."/>
            <person name="Peeters S.H."/>
            <person name="Heuer A."/>
            <person name="Rast P."/>
            <person name="Oberbeckmann S."/>
            <person name="Bunk B."/>
            <person name="Jeske O."/>
            <person name="Meyerdierks A."/>
            <person name="Storesund J.E."/>
            <person name="Kallscheuer N."/>
            <person name="Luecker S."/>
            <person name="Lage O.M."/>
            <person name="Pohl T."/>
            <person name="Merkel B.J."/>
            <person name="Hornburger P."/>
            <person name="Mueller R.-W."/>
            <person name="Bruemmer F."/>
            <person name="Labrenz M."/>
            <person name="Spormann A.M."/>
            <person name="Op den Camp H."/>
            <person name="Overmann J."/>
            <person name="Amann R."/>
            <person name="Jetten M.S.M."/>
            <person name="Mascher T."/>
            <person name="Medema M.H."/>
            <person name="Devos D.P."/>
            <person name="Kaster A.-K."/>
            <person name="Ovreas L."/>
            <person name="Rohde M."/>
            <person name="Galperin M.Y."/>
            <person name="Jogler C."/>
        </authorList>
    </citation>
    <scope>NUCLEOTIDE SEQUENCE [LARGE SCALE GENOMIC DNA]</scope>
    <source>
        <strain evidence="2 3">FF011L</strain>
    </source>
</reference>
<dbReference type="EMBL" id="CP036262">
    <property type="protein sequence ID" value="QDS95694.1"/>
    <property type="molecule type" value="Genomic_DNA"/>
</dbReference>
<protein>
    <recommendedName>
        <fullName evidence="4">Zinc-finger domain-containing protein</fullName>
    </recommendedName>
</protein>
<keyword evidence="1" id="KW-0472">Membrane</keyword>
<proteinExistence type="predicted"/>
<feature type="transmembrane region" description="Helical" evidence="1">
    <location>
        <begin position="102"/>
        <end position="121"/>
    </location>
</feature>
<sequence length="391" mass="41013">MALPPENIEQLLEEYLDDALRGDERQAVEDALANDSALAERLDDLLAERALRLQAMLGDSRFENVRLDAGFADRVLAAVDQAEGVAPTVPLKPADNKKNWKPVVIAVAALAACLMLAYLGLMPGGDSGVDGPEVAGSNRVVPAVPSGDLANAPAVELPQANPSMAVAASESAQEVPATDLVPPPAAMGDVPTPEMVAADRSAAEFSPSLQVPADDLKMVMVYEVSQTELGKANGAVVAALKEAGIDLKARQPVADEVVSYLQEANLVAAEAEAGANGSILYVEASGKSLDRFMVSMFADSDNIAGLRWSLAFDPPVVAAVKELEKIDPAKVQHEGGASTAWQLTRQGAGAENFEFPDGPSRLQPLQRDSWKAVGSAPLGPDIQSQVLLLIR</sequence>
<dbReference type="RefSeq" id="WP_145353943.1">
    <property type="nucleotide sequence ID" value="NZ_CP036262.1"/>
</dbReference>
<dbReference type="KEGG" id="rml:FF011L_44940"/>
<dbReference type="AlphaFoldDB" id="A0A517MLD1"/>
<keyword evidence="3" id="KW-1185">Reference proteome</keyword>
<evidence type="ECO:0008006" key="4">
    <source>
        <dbReference type="Google" id="ProtNLM"/>
    </source>
</evidence>
<organism evidence="2 3">
    <name type="scientific">Roseimaritima multifibrata</name>
    <dbReference type="NCBI Taxonomy" id="1930274"/>
    <lineage>
        <taxon>Bacteria</taxon>
        <taxon>Pseudomonadati</taxon>
        <taxon>Planctomycetota</taxon>
        <taxon>Planctomycetia</taxon>
        <taxon>Pirellulales</taxon>
        <taxon>Pirellulaceae</taxon>
        <taxon>Roseimaritima</taxon>
    </lineage>
</organism>
<evidence type="ECO:0000313" key="2">
    <source>
        <dbReference type="EMBL" id="QDS95694.1"/>
    </source>
</evidence>
<evidence type="ECO:0000313" key="3">
    <source>
        <dbReference type="Proteomes" id="UP000320672"/>
    </source>
</evidence>
<keyword evidence="1" id="KW-1133">Transmembrane helix</keyword>
<accession>A0A517MLD1</accession>
<dbReference type="Proteomes" id="UP000320672">
    <property type="component" value="Chromosome"/>
</dbReference>